<dbReference type="AlphaFoldDB" id="A0A3L5TSQ6"/>
<dbReference type="EMBL" id="KV585889">
    <property type="protein sequence ID" value="OPL32932.1"/>
    <property type="molecule type" value="Genomic_DNA"/>
</dbReference>
<keyword evidence="3" id="KW-1185">Reference proteome</keyword>
<organism evidence="2 3">
    <name type="scientific">Mytilus galloprovincialis</name>
    <name type="common">Mediterranean mussel</name>
    <dbReference type="NCBI Taxonomy" id="29158"/>
    <lineage>
        <taxon>Eukaryota</taxon>
        <taxon>Metazoa</taxon>
        <taxon>Spiralia</taxon>
        <taxon>Lophotrochozoa</taxon>
        <taxon>Mollusca</taxon>
        <taxon>Bivalvia</taxon>
        <taxon>Autobranchia</taxon>
        <taxon>Pteriomorphia</taxon>
        <taxon>Mytilida</taxon>
        <taxon>Mytiloidea</taxon>
        <taxon>Mytilidae</taxon>
        <taxon>Mytilinae</taxon>
        <taxon>Mytilus</taxon>
    </lineage>
</organism>
<evidence type="ECO:0000256" key="1">
    <source>
        <dbReference type="SAM" id="MobiDB-lite"/>
    </source>
</evidence>
<sequence>MATEYGSKILSVIGQDVVMSVVIMVPCSFVRSNRRIGEDNKTGRSIKIKRGSSCKGDKRFTSKPARSNQMIGEDNKTGRSIKIQRGSSRKGDNQQGQKQGLDNTARQLDECKQATHKIREVQTQHLERFENLEQKTESLKLKEEYHEKEIKDLQ</sequence>
<protein>
    <submittedName>
        <fullName evidence="2">Uncharacterized protein</fullName>
    </submittedName>
</protein>
<proteinExistence type="predicted"/>
<evidence type="ECO:0000313" key="2">
    <source>
        <dbReference type="EMBL" id="OPL32932.1"/>
    </source>
</evidence>
<feature type="compositionally biased region" description="Polar residues" evidence="1">
    <location>
        <begin position="93"/>
        <end position="106"/>
    </location>
</feature>
<accession>A0A3L5TSQ6</accession>
<name>A0A3L5TSQ6_MYTGA</name>
<feature type="non-terminal residue" evidence="2">
    <location>
        <position position="154"/>
    </location>
</feature>
<feature type="region of interest" description="Disordered" evidence="1">
    <location>
        <begin position="48"/>
        <end position="108"/>
    </location>
</feature>
<dbReference type="Proteomes" id="UP000266721">
    <property type="component" value="Unassembled WGS sequence"/>
</dbReference>
<gene>
    <name evidence="2" type="ORF">AM593_07106</name>
</gene>
<comment type="caution">
    <text evidence="2">The sequence shown here is derived from an EMBL/GenBank/DDBJ whole genome shotgun (WGS) entry which is preliminary data.</text>
</comment>
<feature type="non-terminal residue" evidence="2">
    <location>
        <position position="1"/>
    </location>
</feature>
<reference evidence="2 3" key="1">
    <citation type="journal article" date="2016" name="PLoS ONE">
        <title>A First Insight into the Genome of the Filter-Feeder Mussel Mytilus galloprovincialis.</title>
        <authorList>
            <person name="Murgarella M."/>
            <person name="Puiu D."/>
            <person name="Novoa B."/>
            <person name="Figueras A."/>
            <person name="Posada D."/>
            <person name="Canchaya C."/>
        </authorList>
    </citation>
    <scope>NUCLEOTIDE SEQUENCE [LARGE SCALE GENOMIC DNA]</scope>
    <source>
        <tissue evidence="2">Muscle</tissue>
    </source>
</reference>
<evidence type="ECO:0000313" key="3">
    <source>
        <dbReference type="Proteomes" id="UP000266721"/>
    </source>
</evidence>